<accession>A0ABD1KJ59</accession>
<sequence length="272" mass="32013">MVIKTLNELDQLRLSHFGRPKPRHGLRLLFWFAHEFIEFDSNEMVATSQPHYGIFGFHRFHNWADNGDTLLPPQSFDYYEVGNLNETNSLDFPEYVREDHTGWQDDSNTDRIIVAMNGWNVDRVFDYYEVGNLNETNSLDFPEYVREDHTGWQDDSNTDRIIVGMDGWNVDRVYVTCHSDLLNFSRNDTYRISHGLINIIRRMSLERFLSEMDPPKRSYLPQSAYRDTSKLSFVQMQSADHTNVPIRNDSVKIAVVVIFMVFALWILCRAVW</sequence>
<evidence type="ECO:0000313" key="3">
    <source>
        <dbReference type="Proteomes" id="UP001591681"/>
    </source>
</evidence>
<dbReference type="AlphaFoldDB" id="A0ABD1KJ59"/>
<reference evidence="2 3" key="1">
    <citation type="submission" date="2024-09" db="EMBL/GenBank/DDBJ databases">
        <title>A chromosome-level genome assembly of Gray's grenadier anchovy, Coilia grayii.</title>
        <authorList>
            <person name="Fu Z."/>
        </authorList>
    </citation>
    <scope>NUCLEOTIDE SEQUENCE [LARGE SCALE GENOMIC DNA]</scope>
    <source>
        <strain evidence="2">G4</strain>
        <tissue evidence="2">Muscle</tissue>
    </source>
</reference>
<keyword evidence="1" id="KW-1133">Transmembrane helix</keyword>
<comment type="caution">
    <text evidence="2">The sequence shown here is derived from an EMBL/GenBank/DDBJ whole genome shotgun (WGS) entry which is preliminary data.</text>
</comment>
<feature type="transmembrane region" description="Helical" evidence="1">
    <location>
        <begin position="253"/>
        <end position="271"/>
    </location>
</feature>
<keyword evidence="1" id="KW-0472">Membrane</keyword>
<gene>
    <name evidence="2" type="ORF">ACEWY4_005642</name>
</gene>
<keyword evidence="1" id="KW-0812">Transmembrane</keyword>
<dbReference type="PANTHER" id="PTHR38706">
    <property type="entry name" value="SI:CH211-198C19.1-RELATED"/>
    <property type="match status" value="1"/>
</dbReference>
<organism evidence="2 3">
    <name type="scientific">Coilia grayii</name>
    <name type="common">Gray's grenadier anchovy</name>
    <dbReference type="NCBI Taxonomy" id="363190"/>
    <lineage>
        <taxon>Eukaryota</taxon>
        <taxon>Metazoa</taxon>
        <taxon>Chordata</taxon>
        <taxon>Craniata</taxon>
        <taxon>Vertebrata</taxon>
        <taxon>Euteleostomi</taxon>
        <taxon>Actinopterygii</taxon>
        <taxon>Neopterygii</taxon>
        <taxon>Teleostei</taxon>
        <taxon>Clupei</taxon>
        <taxon>Clupeiformes</taxon>
        <taxon>Clupeoidei</taxon>
        <taxon>Engraulidae</taxon>
        <taxon>Coilinae</taxon>
        <taxon>Coilia</taxon>
    </lineage>
</organism>
<keyword evidence="3" id="KW-1185">Reference proteome</keyword>
<dbReference type="PANTHER" id="PTHR38706:SF2">
    <property type="match status" value="1"/>
</dbReference>
<proteinExistence type="predicted"/>
<dbReference type="Proteomes" id="UP001591681">
    <property type="component" value="Unassembled WGS sequence"/>
</dbReference>
<evidence type="ECO:0000313" key="2">
    <source>
        <dbReference type="EMBL" id="KAL2099162.1"/>
    </source>
</evidence>
<name>A0ABD1KJ59_9TELE</name>
<evidence type="ECO:0000256" key="1">
    <source>
        <dbReference type="SAM" id="Phobius"/>
    </source>
</evidence>
<protein>
    <submittedName>
        <fullName evidence="2">Uncharacterized protein</fullName>
    </submittedName>
</protein>
<dbReference type="EMBL" id="JBHFQA010000005">
    <property type="protein sequence ID" value="KAL2099162.1"/>
    <property type="molecule type" value="Genomic_DNA"/>
</dbReference>